<evidence type="ECO:0000256" key="4">
    <source>
        <dbReference type="ARBA" id="ARBA00022692"/>
    </source>
</evidence>
<evidence type="ECO:0000256" key="6">
    <source>
        <dbReference type="ARBA" id="ARBA00023136"/>
    </source>
</evidence>
<name>A0A0L1JQ82_9RHOB</name>
<feature type="transmembrane region" description="Helical" evidence="7">
    <location>
        <begin position="298"/>
        <end position="315"/>
    </location>
</feature>
<dbReference type="PANTHER" id="PTHR23513:SF6">
    <property type="entry name" value="MAJOR FACILITATOR SUPERFAMILY ASSOCIATED DOMAIN-CONTAINING PROTEIN"/>
    <property type="match status" value="1"/>
</dbReference>
<feature type="transmembrane region" description="Helical" evidence="7">
    <location>
        <begin position="321"/>
        <end position="341"/>
    </location>
</feature>
<comment type="caution">
    <text evidence="8">The sequence shown here is derived from an EMBL/GenBank/DDBJ whole genome shotgun (WGS) entry which is preliminary data.</text>
</comment>
<feature type="transmembrane region" description="Helical" evidence="7">
    <location>
        <begin position="268"/>
        <end position="286"/>
    </location>
</feature>
<dbReference type="STRING" id="1317121.ATO11_09775"/>
<reference evidence="8 9" key="1">
    <citation type="journal article" date="2015" name="Int. J. Syst. Evol. Microbiol.">
        <title>Aestuariivita atlantica sp. nov., isolated from deep sea sediment of the Atlantic Ocean.</title>
        <authorList>
            <person name="Li G."/>
            <person name="Lai Q."/>
            <person name="Du Y."/>
            <person name="Liu X."/>
            <person name="Sun F."/>
            <person name="Shao Z."/>
        </authorList>
    </citation>
    <scope>NUCLEOTIDE SEQUENCE [LARGE SCALE GENOMIC DNA]</scope>
    <source>
        <strain evidence="8 9">22II-S11-z3</strain>
    </source>
</reference>
<dbReference type="AlphaFoldDB" id="A0A0L1JQ82"/>
<evidence type="ECO:0000313" key="8">
    <source>
        <dbReference type="EMBL" id="KNG93882.1"/>
    </source>
</evidence>
<feature type="transmembrane region" description="Helical" evidence="7">
    <location>
        <begin position="45"/>
        <end position="63"/>
    </location>
</feature>
<evidence type="ECO:0000256" key="1">
    <source>
        <dbReference type="ARBA" id="ARBA00004651"/>
    </source>
</evidence>
<dbReference type="PANTHER" id="PTHR23513">
    <property type="entry name" value="INTEGRAL MEMBRANE EFFLUX PROTEIN-RELATED"/>
    <property type="match status" value="1"/>
</dbReference>
<dbReference type="EMBL" id="AQQZ01000004">
    <property type="protein sequence ID" value="KNG93882.1"/>
    <property type="molecule type" value="Genomic_DNA"/>
</dbReference>
<dbReference type="OrthoDB" id="145388at2"/>
<feature type="transmembrane region" description="Helical" evidence="7">
    <location>
        <begin position="233"/>
        <end position="256"/>
    </location>
</feature>
<keyword evidence="4 7" id="KW-0812">Transmembrane</keyword>
<dbReference type="CDD" id="cd06173">
    <property type="entry name" value="MFS_MefA_like"/>
    <property type="match status" value="1"/>
</dbReference>
<evidence type="ECO:0000313" key="9">
    <source>
        <dbReference type="Proteomes" id="UP000036938"/>
    </source>
</evidence>
<accession>A0A0L1JQ82</accession>
<keyword evidence="3" id="KW-1003">Cell membrane</keyword>
<feature type="transmembrane region" description="Helical" evidence="7">
    <location>
        <begin position="171"/>
        <end position="199"/>
    </location>
</feature>
<feature type="transmembrane region" description="Helical" evidence="7">
    <location>
        <begin position="83"/>
        <end position="102"/>
    </location>
</feature>
<dbReference type="Proteomes" id="UP000036938">
    <property type="component" value="Unassembled WGS sequence"/>
</dbReference>
<evidence type="ECO:0000256" key="3">
    <source>
        <dbReference type="ARBA" id="ARBA00022475"/>
    </source>
</evidence>
<feature type="transmembrane region" description="Helical" evidence="7">
    <location>
        <begin position="362"/>
        <end position="382"/>
    </location>
</feature>
<dbReference type="InterPro" id="IPR036259">
    <property type="entry name" value="MFS_trans_sf"/>
</dbReference>
<keyword evidence="9" id="KW-1185">Reference proteome</keyword>
<evidence type="ECO:0000256" key="7">
    <source>
        <dbReference type="SAM" id="Phobius"/>
    </source>
</evidence>
<keyword evidence="2" id="KW-0813">Transport</keyword>
<dbReference type="SUPFAM" id="SSF103473">
    <property type="entry name" value="MFS general substrate transporter"/>
    <property type="match status" value="1"/>
</dbReference>
<feature type="transmembrane region" description="Helical" evidence="7">
    <location>
        <begin position="394"/>
        <end position="412"/>
    </location>
</feature>
<dbReference type="PATRIC" id="fig|1317121.7.peg.2628"/>
<dbReference type="InterPro" id="IPR010290">
    <property type="entry name" value="TM_effector"/>
</dbReference>
<keyword evidence="5 7" id="KW-1133">Transmembrane helix</keyword>
<feature type="transmembrane region" description="Helical" evidence="7">
    <location>
        <begin position="12"/>
        <end position="33"/>
    </location>
</feature>
<dbReference type="Pfam" id="PF05977">
    <property type="entry name" value="MFS_3"/>
    <property type="match status" value="1"/>
</dbReference>
<dbReference type="GO" id="GO:0005886">
    <property type="term" value="C:plasma membrane"/>
    <property type="evidence" value="ECO:0007669"/>
    <property type="project" value="UniProtKB-SubCell"/>
</dbReference>
<gene>
    <name evidence="8" type="ORF">ATO11_09775</name>
</gene>
<evidence type="ECO:0000256" key="2">
    <source>
        <dbReference type="ARBA" id="ARBA00022448"/>
    </source>
</evidence>
<dbReference type="Gene3D" id="1.20.1250.20">
    <property type="entry name" value="MFS general substrate transporter like domains"/>
    <property type="match status" value="2"/>
</dbReference>
<sequence>MAAMLLARNRNFRLLFSASAISNLGDGISALAFPWLATLITRDPLLIGTVAAATRLPWLLFALPAGVVTDRVDRQQLMVQADLLRMILTFGVVAMILAAPALPMSDGDPSVPWMIAGLCAAAFLLGSAEVFRDNAAQTALPSVVEARDLERANGQIWSAEQVMGSFVGPPVAGLLIALAVPAPFMVDAVTFALAAWLVWAIRVQAPRLPPPTGGFMAQLAEGAQWMRRNRAMLALAVMLCPLNFANALVLTVLVLVSQEIYGLSAAGYGLLLSAEAAGGVAGALIGPSVVARLGAHRTVVTALCVFPVAFGILAVTSSALVAGLALAVSMAAGVLWNVVTVSLRQRVIPTALFGRVNSIYRFFGWGSIPLGAVAAGAIVAGFEGDLGRIAALRLPYWSATVITAGLLAWAALRMRLPTPE</sequence>
<organism evidence="8 9">
    <name type="scientific">Pseudaestuariivita atlantica</name>
    <dbReference type="NCBI Taxonomy" id="1317121"/>
    <lineage>
        <taxon>Bacteria</taxon>
        <taxon>Pseudomonadati</taxon>
        <taxon>Pseudomonadota</taxon>
        <taxon>Alphaproteobacteria</taxon>
        <taxon>Rhodobacterales</taxon>
        <taxon>Paracoccaceae</taxon>
        <taxon>Pseudaestuariivita</taxon>
    </lineage>
</organism>
<protein>
    <submittedName>
        <fullName evidence="8">Antibiotic transporter</fullName>
    </submittedName>
</protein>
<keyword evidence="6 7" id="KW-0472">Membrane</keyword>
<comment type="subcellular location">
    <subcellularLocation>
        <location evidence="1">Cell membrane</location>
        <topology evidence="1">Multi-pass membrane protein</topology>
    </subcellularLocation>
</comment>
<evidence type="ECO:0000256" key="5">
    <source>
        <dbReference type="ARBA" id="ARBA00022989"/>
    </source>
</evidence>
<proteinExistence type="predicted"/>